<evidence type="ECO:0000256" key="4">
    <source>
        <dbReference type="ARBA" id="ARBA00022692"/>
    </source>
</evidence>
<dbReference type="KEGG" id="acm:AciX9_0336"/>
<evidence type="ECO:0000313" key="8">
    <source>
        <dbReference type="EMBL" id="ADW67408.1"/>
    </source>
</evidence>
<keyword evidence="3" id="KW-1003">Cell membrane</keyword>
<evidence type="ECO:0000256" key="3">
    <source>
        <dbReference type="ARBA" id="ARBA00022475"/>
    </source>
</evidence>
<comment type="subcellular location">
    <subcellularLocation>
        <location evidence="1">Cell membrane</location>
        <topology evidence="1">Multi-pass membrane protein</topology>
    </subcellularLocation>
</comment>
<evidence type="ECO:0000256" key="6">
    <source>
        <dbReference type="ARBA" id="ARBA00023136"/>
    </source>
</evidence>
<name>E8WWT0_GRATM</name>
<dbReference type="AlphaFoldDB" id="E8WWT0"/>
<dbReference type="HOGENOM" id="CLU_033541_2_0_0"/>
<feature type="transmembrane region" description="Helical" evidence="7">
    <location>
        <begin position="220"/>
        <end position="243"/>
    </location>
</feature>
<feature type="transmembrane region" description="Helical" evidence="7">
    <location>
        <begin position="167"/>
        <end position="188"/>
    </location>
</feature>
<reference evidence="9" key="1">
    <citation type="submission" date="2011-01" db="EMBL/GenBank/DDBJ databases">
        <title>Complete sequence of chromosome of Acidobacterium sp. MP5ACTX9.</title>
        <authorList>
            <consortium name="US DOE Joint Genome Institute"/>
            <person name="Lucas S."/>
            <person name="Copeland A."/>
            <person name="Lapidus A."/>
            <person name="Cheng J.-F."/>
            <person name="Goodwin L."/>
            <person name="Pitluck S."/>
            <person name="Teshima H."/>
            <person name="Detter J.C."/>
            <person name="Han C."/>
            <person name="Tapia R."/>
            <person name="Land M."/>
            <person name="Hauser L."/>
            <person name="Kyrpides N."/>
            <person name="Ivanova N."/>
            <person name="Ovchinnikova G."/>
            <person name="Pagani I."/>
            <person name="Rawat S.R."/>
            <person name="Mannisto M."/>
            <person name="Haggblom M.M."/>
            <person name="Woyke T."/>
        </authorList>
    </citation>
    <scope>NUCLEOTIDE SEQUENCE [LARGE SCALE GENOMIC DNA]</scope>
    <source>
        <strain evidence="9">MP5ACTX9</strain>
    </source>
</reference>
<dbReference type="PaxDb" id="1198114-AciX9_0336"/>
<dbReference type="PANTHER" id="PTHR30106">
    <property type="entry name" value="INNER MEMBRANE PROTEIN YEIH-RELATED"/>
    <property type="match status" value="1"/>
</dbReference>
<sequence length="348" mass="36523">MTQELTATDDYLFTETVEELGQTGPGVPKKAFDARSIFFLGLLLAGSGLVSPPVALVGGIAFGFSVVHPYRKEASSLAKLLLQISVVLLGFGLNLQQVIHAGRSGFVYTAVSICCAVGLGLLLGKVFKVGGKASYLITLGTAICGGSAIAAIAPITDANEEEISVSMGTVFLLNSVALLVFPAIGWWLHLSQNQFGLWAALAIHDTSSVVGAAAKYGPQALAIGTTVKLARALWIVPVSLVTAAYMSRAARREGRQGQVAKVKVPWFIFLFVGASVLSTYVPRLMGIYLDLNRLGKAGLTATLFLIGTSLSKKTLQAVGIKPFLQGVILWVMVGTVSLVAIDMGLIGI</sequence>
<keyword evidence="9" id="KW-1185">Reference proteome</keyword>
<dbReference type="InterPro" id="IPR018383">
    <property type="entry name" value="UPF0324_pro"/>
</dbReference>
<keyword evidence="4 7" id="KW-0812">Transmembrane</keyword>
<keyword evidence="6 7" id="KW-0472">Membrane</keyword>
<organism evidence="9">
    <name type="scientific">Granulicella tundricola (strain ATCC BAA-1859 / DSM 23138 / MP5ACTX9)</name>
    <dbReference type="NCBI Taxonomy" id="1198114"/>
    <lineage>
        <taxon>Bacteria</taxon>
        <taxon>Pseudomonadati</taxon>
        <taxon>Acidobacteriota</taxon>
        <taxon>Terriglobia</taxon>
        <taxon>Terriglobales</taxon>
        <taxon>Acidobacteriaceae</taxon>
        <taxon>Granulicella</taxon>
    </lineage>
</organism>
<dbReference type="PANTHER" id="PTHR30106:SF1">
    <property type="entry name" value="UPF0324 MEMBRANE PROTEIN FN0533"/>
    <property type="match status" value="1"/>
</dbReference>
<evidence type="ECO:0000313" key="9">
    <source>
        <dbReference type="Proteomes" id="UP000000343"/>
    </source>
</evidence>
<feature type="transmembrane region" description="Helical" evidence="7">
    <location>
        <begin position="105"/>
        <end position="123"/>
    </location>
</feature>
<dbReference type="OrthoDB" id="9811391at2"/>
<feature type="transmembrane region" description="Helical" evidence="7">
    <location>
        <begin position="37"/>
        <end position="68"/>
    </location>
</feature>
<feature type="transmembrane region" description="Helical" evidence="7">
    <location>
        <begin position="135"/>
        <end position="155"/>
    </location>
</feature>
<feature type="transmembrane region" description="Helical" evidence="7">
    <location>
        <begin position="323"/>
        <end position="346"/>
    </location>
</feature>
<dbReference type="GO" id="GO:0005886">
    <property type="term" value="C:plasma membrane"/>
    <property type="evidence" value="ECO:0007669"/>
    <property type="project" value="UniProtKB-SubCell"/>
</dbReference>
<comment type="similarity">
    <text evidence="2">Belongs to the UPF0324 family.</text>
</comment>
<dbReference type="EMBL" id="CP002480">
    <property type="protein sequence ID" value="ADW67408.1"/>
    <property type="molecule type" value="Genomic_DNA"/>
</dbReference>
<evidence type="ECO:0000256" key="2">
    <source>
        <dbReference type="ARBA" id="ARBA00007977"/>
    </source>
</evidence>
<gene>
    <name evidence="8" type="ordered locus">AciX9_0336</name>
</gene>
<accession>E8WWT0</accession>
<proteinExistence type="inferred from homology"/>
<evidence type="ECO:0000256" key="7">
    <source>
        <dbReference type="SAM" id="Phobius"/>
    </source>
</evidence>
<protein>
    <submittedName>
        <fullName evidence="8">Uncharacterized protein family UPF0324</fullName>
    </submittedName>
</protein>
<dbReference type="Proteomes" id="UP000000343">
    <property type="component" value="Chromosome"/>
</dbReference>
<feature type="transmembrane region" description="Helical" evidence="7">
    <location>
        <begin position="80"/>
        <end position="99"/>
    </location>
</feature>
<dbReference type="eggNOG" id="COG2855">
    <property type="taxonomic scope" value="Bacteria"/>
</dbReference>
<dbReference type="STRING" id="1198114.AciX9_0336"/>
<keyword evidence="5 7" id="KW-1133">Transmembrane helix</keyword>
<evidence type="ECO:0000256" key="5">
    <source>
        <dbReference type="ARBA" id="ARBA00022989"/>
    </source>
</evidence>
<evidence type="ECO:0000256" key="1">
    <source>
        <dbReference type="ARBA" id="ARBA00004651"/>
    </source>
</evidence>
<feature type="transmembrane region" description="Helical" evidence="7">
    <location>
        <begin position="264"/>
        <end position="282"/>
    </location>
</feature>
<dbReference type="Pfam" id="PF03601">
    <property type="entry name" value="Cons_hypoth698"/>
    <property type="match status" value="1"/>
</dbReference>